<dbReference type="GO" id="GO:1902412">
    <property type="term" value="P:regulation of mitotic cytokinesis"/>
    <property type="evidence" value="ECO:0007669"/>
    <property type="project" value="InterPro"/>
</dbReference>
<feature type="compositionally biased region" description="Acidic residues" evidence="1">
    <location>
        <begin position="943"/>
        <end position="953"/>
    </location>
</feature>
<feature type="compositionally biased region" description="Polar residues" evidence="1">
    <location>
        <begin position="434"/>
        <end position="443"/>
    </location>
</feature>
<feature type="compositionally biased region" description="Polar residues" evidence="1">
    <location>
        <begin position="726"/>
        <end position="742"/>
    </location>
</feature>
<feature type="compositionally biased region" description="Polar residues" evidence="1">
    <location>
        <begin position="489"/>
        <end position="503"/>
    </location>
</feature>
<feature type="region of interest" description="Disordered" evidence="1">
    <location>
        <begin position="87"/>
        <end position="193"/>
    </location>
</feature>
<dbReference type="RefSeq" id="XP_030998479.1">
    <property type="nucleotide sequence ID" value="XM_031135233.1"/>
</dbReference>
<evidence type="ECO:0000313" key="3">
    <source>
        <dbReference type="Proteomes" id="UP000319257"/>
    </source>
</evidence>
<feature type="compositionally biased region" description="Basic and acidic residues" evidence="1">
    <location>
        <begin position="318"/>
        <end position="332"/>
    </location>
</feature>
<dbReference type="STRING" id="1093900.A0A507BJC2"/>
<dbReference type="GeneID" id="41979844"/>
<accession>A0A507BJC2</accession>
<keyword evidence="3" id="KW-1185">Reference proteome</keyword>
<dbReference type="AlphaFoldDB" id="A0A507BJC2"/>
<sequence length="1184" mass="129229">MGATYKPHLHIPQLLSGPPDERITIQCLDDANDPPREPRPPLYSPLLLRLLLVRVEPRPANMQAVPSLVGTGTVVAAAAAGLVFAQPADSTPSRPTSNKRKLTSDYDVHHTLPTSSRPGTSATNRAIPDQDAFSRPQQTSQAQSSVTTKGTRRARSATTQITPPKGTSRRQSFVRQGEWAPPPIAEHSRDSISSNGSWMRRLSIRPLSQHGSIRSSIGPDSPSITFSHGSGAPILPGFSVPPQVSRNKLVKRTTQGQESGNDTLARRGSRSQMPTLRRPATSHQRSATLQRNHVPEMGAGQVSSPKYSLDQQAGLDSTRMEVDPAEARREAPHPTWTSFFHSRIMKSAGRNSSRSHEGSPNTSALPPRRLLLRRGSMPRAFLVEAGMLSSSVPSGEVPGTDASLQDGSADPAANAEDETPSKRARRSISMHFSAPSTWISRTGSIRRPKRGADGESGGKRHVSDPVRTAPGREQQDLRVAVRDIFTPPDQIQNSDALAVSNSEGRPRPRDTSSPIPPLSRLSSFNVDLSRLGASSSAGQRAFQLQGGTLQPSQTYAFHPRSREVSNERASTLTGSDLEMRGFASGDDDDTDFKSDTMFDSVRTAGSNRLRSVETPLDSMFDESPPSTAGNGKTKRLSIQEILGRSWDGDTKIMEEDEGVPTPVRGGQSAHTNRQFPLVPRLSHGPNNDVDMERPSADLSITNRDFSRLSLDDDDDDDWARDEEDGVSNNLSPPTSSINSRRVSPNLRMALANISGNVGADTLGDPAERPRSNVFDWSEPSQPEKNEMSGHSPRPKTVHGKQELDLRGGRASNRKGPVAAHIRSQSVPVIPDISEIPKSASKFGTWASGPKNASEDWDDDFEFEVDSGSDAPGRDSATSFSMVVPASIQATQPTVKAHSGQIRELSLLVDGLKRLCRHGRDLNLLEDAPSLWKEAENIIALASPDEDSDAEETRDEDRKSDSFDPSTVDERFLEEGFDAKTLDSFDDPFERPDPDMAKTAVVRERHVVRRRSVFSPDDDIFGSNWPLTSEENKPVERPHTPDQPRRSNSPDNGMITSIMEAMQQQRSSSAPIRSSPMKPSNSELFFNTNTLQELVKRANSLFHTLSDMVRRAEVLTQSPACTPRHEKHLRSDGSPAFTRVFTDPAASPSKRLPKSQSTNSALSRASIDSPASNGIGQRMQMMTVN</sequence>
<feature type="region of interest" description="Disordered" evidence="1">
    <location>
        <begin position="941"/>
        <end position="974"/>
    </location>
</feature>
<feature type="region of interest" description="Disordered" evidence="1">
    <location>
        <begin position="1119"/>
        <end position="1184"/>
    </location>
</feature>
<dbReference type="Pfam" id="PF20162">
    <property type="entry name" value="Etd1"/>
    <property type="match status" value="1"/>
</dbReference>
<dbReference type="InParanoid" id="A0A507BJC2"/>
<feature type="region of interest" description="Disordered" evidence="1">
    <location>
        <begin position="1018"/>
        <end position="1082"/>
    </location>
</feature>
<feature type="compositionally biased region" description="Polar residues" evidence="1">
    <location>
        <begin position="242"/>
        <end position="262"/>
    </location>
</feature>
<feature type="region of interest" description="Disordered" evidence="1">
    <location>
        <begin position="756"/>
        <end position="820"/>
    </location>
</feature>
<feature type="compositionally biased region" description="Polar residues" evidence="1">
    <location>
        <begin position="301"/>
        <end position="315"/>
    </location>
</feature>
<name>A0A507BJC2_9PEZI</name>
<protein>
    <submittedName>
        <fullName evidence="2">Uncharacterized protein</fullName>
    </submittedName>
</protein>
<dbReference type="GO" id="GO:0005096">
    <property type="term" value="F:GTPase activator activity"/>
    <property type="evidence" value="ECO:0007669"/>
    <property type="project" value="InterPro"/>
</dbReference>
<dbReference type="InterPro" id="IPR045342">
    <property type="entry name" value="Etd1"/>
</dbReference>
<feature type="compositionally biased region" description="Low complexity" evidence="1">
    <location>
        <begin position="137"/>
        <end position="148"/>
    </location>
</feature>
<feature type="compositionally biased region" description="Acidic residues" evidence="1">
    <location>
        <begin position="711"/>
        <end position="725"/>
    </location>
</feature>
<feature type="compositionally biased region" description="Polar residues" evidence="1">
    <location>
        <begin position="1045"/>
        <end position="1054"/>
    </location>
</feature>
<evidence type="ECO:0000256" key="1">
    <source>
        <dbReference type="SAM" id="MobiDB-lite"/>
    </source>
</evidence>
<feature type="region of interest" description="Disordered" evidence="1">
    <location>
        <begin position="208"/>
        <end position="370"/>
    </location>
</feature>
<feature type="region of interest" description="Disordered" evidence="1">
    <location>
        <begin position="389"/>
        <end position="520"/>
    </location>
</feature>
<feature type="region of interest" description="Disordered" evidence="1">
    <location>
        <begin position="558"/>
        <end position="592"/>
    </location>
</feature>
<feature type="compositionally biased region" description="Polar residues" evidence="1">
    <location>
        <begin position="1061"/>
        <end position="1082"/>
    </location>
</feature>
<evidence type="ECO:0000313" key="2">
    <source>
        <dbReference type="EMBL" id="TPX16768.1"/>
    </source>
</evidence>
<proteinExistence type="predicted"/>
<feature type="compositionally biased region" description="Polar residues" evidence="1">
    <location>
        <begin position="1153"/>
        <end position="1162"/>
    </location>
</feature>
<dbReference type="OrthoDB" id="5346713at2759"/>
<reference evidence="2 3" key="1">
    <citation type="submission" date="2019-06" db="EMBL/GenBank/DDBJ databases">
        <title>Draft genome sequence of the filamentous fungus Phialemoniopsis curvata isolated from diesel fuel.</title>
        <authorList>
            <person name="Varaljay V.A."/>
            <person name="Lyon W.J."/>
            <person name="Crouch A.L."/>
            <person name="Drake C.E."/>
            <person name="Hollomon J.M."/>
            <person name="Nadeau L.J."/>
            <person name="Nunn H.S."/>
            <person name="Stevenson B.S."/>
            <person name="Bojanowski C.L."/>
            <person name="Crookes-Goodson W.J."/>
        </authorList>
    </citation>
    <scope>NUCLEOTIDE SEQUENCE [LARGE SCALE GENOMIC DNA]</scope>
    <source>
        <strain evidence="2 3">D216</strain>
    </source>
</reference>
<gene>
    <name evidence="2" type="ORF">E0L32_012397</name>
</gene>
<comment type="caution">
    <text evidence="2">The sequence shown here is derived from an EMBL/GenBank/DDBJ whole genome shotgun (WGS) entry which is preliminary data.</text>
</comment>
<feature type="compositionally biased region" description="Basic and acidic residues" evidence="1">
    <location>
        <begin position="954"/>
        <end position="974"/>
    </location>
</feature>
<feature type="compositionally biased region" description="Basic and acidic residues" evidence="1">
    <location>
        <begin position="450"/>
        <end position="464"/>
    </location>
</feature>
<feature type="compositionally biased region" description="Polar residues" evidence="1">
    <location>
        <begin position="1168"/>
        <end position="1184"/>
    </location>
</feature>
<feature type="region of interest" description="Disordered" evidence="1">
    <location>
        <begin position="616"/>
        <end position="743"/>
    </location>
</feature>
<feature type="compositionally biased region" description="Polar residues" evidence="1">
    <location>
        <begin position="112"/>
        <end position="124"/>
    </location>
</feature>
<feature type="compositionally biased region" description="Polar residues" evidence="1">
    <location>
        <begin position="281"/>
        <end position="291"/>
    </location>
</feature>
<dbReference type="Proteomes" id="UP000319257">
    <property type="component" value="Unassembled WGS sequence"/>
</dbReference>
<dbReference type="EMBL" id="SKBQ01000168">
    <property type="protein sequence ID" value="TPX16768.1"/>
    <property type="molecule type" value="Genomic_DNA"/>
</dbReference>
<organism evidence="2 3">
    <name type="scientific">Thyridium curvatum</name>
    <dbReference type="NCBI Taxonomy" id="1093900"/>
    <lineage>
        <taxon>Eukaryota</taxon>
        <taxon>Fungi</taxon>
        <taxon>Dikarya</taxon>
        <taxon>Ascomycota</taxon>
        <taxon>Pezizomycotina</taxon>
        <taxon>Sordariomycetes</taxon>
        <taxon>Sordariomycetidae</taxon>
        <taxon>Thyridiales</taxon>
        <taxon>Thyridiaceae</taxon>
        <taxon>Thyridium</taxon>
    </lineage>
</organism>
<feature type="compositionally biased region" description="Basic and acidic residues" evidence="1">
    <location>
        <begin position="1029"/>
        <end position="1044"/>
    </location>
</feature>